<dbReference type="FunFam" id="2.130.10.10:FF:001242">
    <property type="entry name" value="WD repeat protein"/>
    <property type="match status" value="1"/>
</dbReference>
<evidence type="ECO:0000256" key="4">
    <source>
        <dbReference type="ARBA" id="ARBA00022737"/>
    </source>
</evidence>
<dbReference type="GO" id="GO:0003682">
    <property type="term" value="F:chromatin binding"/>
    <property type="evidence" value="ECO:0007669"/>
    <property type="project" value="TreeGrafter"/>
</dbReference>
<accession>V5FDJ1</accession>
<dbReference type="AlphaFoldDB" id="V5FDJ1"/>
<dbReference type="Proteomes" id="UP000018001">
    <property type="component" value="Unassembled WGS sequence"/>
</dbReference>
<sequence length="462" mass="51645">MSLPLVIWEMSDRRPERWLNNSRKLCSFIRPAIGEFPEALPGRSLANSDCRAGLLHRRPGTEWQKRVLSPRSTERVQRVNEPVVAQCYLQLLDNRRAMAETQQPSTPQQAPALQSTQKVSDVIRSYRPTKAFRPSKQDSHVHITSLDFDDQGDYLVAAGDDETMQVFDIKEGKSTKTVPSKKYGVHLARFTHHSRQVLHASTKVDDSLRLLDLHNESYVRYFTGHSDKVTCLALSPGSDAFISCSKDDTVTMWDLSSRNPQGKLKLATPYLVAFDPSASVIAIASQSTSSVLLYDFRNYDKPPFATFDLAPLEERFTPSTRGRAWTRLEFSNDGKNLLVGTDYHGHFLLDAFDGRLRAFLVGKNGSPGRAAPVSSSGKPLGQGDACFTPDGRYVIGGSGDQFEALVWDTQQAPEHGSFLQPMVRLPQRGRTALVECNPRYNMFATADRETVFWLPEDSSKAS</sequence>
<evidence type="ECO:0000256" key="6">
    <source>
        <dbReference type="PROSITE-ProRule" id="PRU00221"/>
    </source>
</evidence>
<evidence type="ECO:0000313" key="9">
    <source>
        <dbReference type="Proteomes" id="UP000018001"/>
    </source>
</evidence>
<feature type="compositionally biased region" description="Low complexity" evidence="7">
    <location>
        <begin position="101"/>
        <end position="115"/>
    </location>
</feature>
<feature type="repeat" description="WD" evidence="6">
    <location>
        <begin position="222"/>
        <end position="263"/>
    </location>
</feature>
<comment type="similarity">
    <text evidence="2">Belongs to the WD repeat SWD2 family.</text>
</comment>
<evidence type="ECO:0000256" key="7">
    <source>
        <dbReference type="SAM" id="MobiDB-lite"/>
    </source>
</evidence>
<dbReference type="Pfam" id="PF00400">
    <property type="entry name" value="WD40"/>
    <property type="match status" value="2"/>
</dbReference>
<dbReference type="Gene3D" id="2.130.10.10">
    <property type="entry name" value="YVTN repeat-like/Quinoprotein amine dehydrogenase"/>
    <property type="match status" value="1"/>
</dbReference>
<dbReference type="InterPro" id="IPR036322">
    <property type="entry name" value="WD40_repeat_dom_sf"/>
</dbReference>
<evidence type="ECO:0000256" key="1">
    <source>
        <dbReference type="ARBA" id="ARBA00004123"/>
    </source>
</evidence>
<dbReference type="EMBL" id="BAUL01000122">
    <property type="protein sequence ID" value="GAD95349.1"/>
    <property type="molecule type" value="Genomic_DNA"/>
</dbReference>
<dbReference type="PANTHER" id="PTHR19861:SF0">
    <property type="entry name" value="WD REPEAT-CONTAINING PROTEIN 82"/>
    <property type="match status" value="1"/>
</dbReference>
<dbReference type="eggNOG" id="KOG1446">
    <property type="taxonomic scope" value="Eukaryota"/>
</dbReference>
<reference evidence="9" key="1">
    <citation type="journal article" date="2014" name="Genome Announc.">
        <title>Draft genome sequence of the formaldehyde-resistant fungus Byssochlamys spectabilis No. 5 (anamorph Paecilomyces variotii No. 5) (NBRC109023).</title>
        <authorList>
            <person name="Oka T."/>
            <person name="Ekino K."/>
            <person name="Fukuda K."/>
            <person name="Nomura Y."/>
        </authorList>
    </citation>
    <scope>NUCLEOTIDE SEQUENCE [LARGE SCALE GENOMIC DNA]</scope>
    <source>
        <strain evidence="9">No. 5 / NBRC 109023</strain>
    </source>
</reference>
<feature type="region of interest" description="Disordered" evidence="7">
    <location>
        <begin position="99"/>
        <end position="119"/>
    </location>
</feature>
<comment type="caution">
    <text evidence="8">The sequence shown here is derived from an EMBL/GenBank/DDBJ whole genome shotgun (WGS) entry which is preliminary data.</text>
</comment>
<protein>
    <submittedName>
        <fullName evidence="8">WD repeat protein</fullName>
    </submittedName>
</protein>
<dbReference type="PROSITE" id="PS50082">
    <property type="entry name" value="WD_REPEATS_2"/>
    <property type="match status" value="2"/>
</dbReference>
<comment type="subcellular location">
    <subcellularLocation>
        <location evidence="1">Nucleus</location>
    </subcellularLocation>
</comment>
<dbReference type="OrthoDB" id="27537at2759"/>
<dbReference type="GO" id="GO:0048188">
    <property type="term" value="C:Set1C/COMPASS complex"/>
    <property type="evidence" value="ECO:0007669"/>
    <property type="project" value="TreeGrafter"/>
</dbReference>
<dbReference type="PROSITE" id="PS50294">
    <property type="entry name" value="WD_REPEATS_REGION"/>
    <property type="match status" value="1"/>
</dbReference>
<keyword evidence="9" id="KW-1185">Reference proteome</keyword>
<evidence type="ECO:0000256" key="5">
    <source>
        <dbReference type="ARBA" id="ARBA00023242"/>
    </source>
</evidence>
<evidence type="ECO:0000256" key="2">
    <source>
        <dbReference type="ARBA" id="ARBA00005616"/>
    </source>
</evidence>
<dbReference type="PANTHER" id="PTHR19861">
    <property type="entry name" value="WD40 REPEAT PROTEIN SWD2"/>
    <property type="match status" value="1"/>
</dbReference>
<keyword evidence="3 6" id="KW-0853">WD repeat</keyword>
<dbReference type="InterPro" id="IPR015943">
    <property type="entry name" value="WD40/YVTN_repeat-like_dom_sf"/>
</dbReference>
<dbReference type="SUPFAM" id="SSF50978">
    <property type="entry name" value="WD40 repeat-like"/>
    <property type="match status" value="1"/>
</dbReference>
<feature type="repeat" description="WD" evidence="6">
    <location>
        <begin position="143"/>
        <end position="177"/>
    </location>
</feature>
<dbReference type="HOGENOM" id="CLU_044117_2_0_1"/>
<keyword evidence="4" id="KW-0677">Repeat</keyword>
<evidence type="ECO:0000256" key="3">
    <source>
        <dbReference type="ARBA" id="ARBA00022574"/>
    </source>
</evidence>
<gene>
    <name evidence="8" type="ORF">PVAR5_3991</name>
</gene>
<dbReference type="SMART" id="SM00320">
    <property type="entry name" value="WD40"/>
    <property type="match status" value="4"/>
</dbReference>
<dbReference type="FunCoup" id="V5FDJ1">
    <property type="interactions" value="952"/>
</dbReference>
<dbReference type="InterPro" id="IPR001680">
    <property type="entry name" value="WD40_rpt"/>
</dbReference>
<dbReference type="InterPro" id="IPR037867">
    <property type="entry name" value="Swd2/WDR82"/>
</dbReference>
<organism evidence="8 9">
    <name type="scientific">Byssochlamys spectabilis (strain No. 5 / NBRC 109023)</name>
    <name type="common">Paecilomyces variotii</name>
    <dbReference type="NCBI Taxonomy" id="1356009"/>
    <lineage>
        <taxon>Eukaryota</taxon>
        <taxon>Fungi</taxon>
        <taxon>Dikarya</taxon>
        <taxon>Ascomycota</taxon>
        <taxon>Pezizomycotina</taxon>
        <taxon>Eurotiomycetes</taxon>
        <taxon>Eurotiomycetidae</taxon>
        <taxon>Eurotiales</taxon>
        <taxon>Thermoascaceae</taxon>
        <taxon>Paecilomyces</taxon>
    </lineage>
</organism>
<proteinExistence type="inferred from homology"/>
<keyword evidence="5" id="KW-0539">Nucleus</keyword>
<evidence type="ECO:0000313" key="8">
    <source>
        <dbReference type="EMBL" id="GAD95349.1"/>
    </source>
</evidence>
<name>V5FDJ1_BYSSN</name>
<dbReference type="GO" id="GO:0016070">
    <property type="term" value="P:RNA metabolic process"/>
    <property type="evidence" value="ECO:0007669"/>
    <property type="project" value="UniProtKB-ARBA"/>
</dbReference>
<dbReference type="InParanoid" id="V5FDJ1"/>